<feature type="transmembrane region" description="Helical" evidence="1">
    <location>
        <begin position="52"/>
        <end position="74"/>
    </location>
</feature>
<dbReference type="Proteomes" id="UP001596392">
    <property type="component" value="Unassembled WGS sequence"/>
</dbReference>
<gene>
    <name evidence="2" type="ORF">ACFQO7_11085</name>
</gene>
<dbReference type="RefSeq" id="WP_376806270.1">
    <property type="nucleotide sequence ID" value="NZ_JBHTAC010000009.1"/>
</dbReference>
<dbReference type="EMBL" id="JBHTAC010000009">
    <property type="protein sequence ID" value="MFC7243018.1"/>
    <property type="molecule type" value="Genomic_DNA"/>
</dbReference>
<accession>A0ABW2GUB6</accession>
<organism evidence="2 3">
    <name type="scientific">Catellatospora aurea</name>
    <dbReference type="NCBI Taxonomy" id="1337874"/>
    <lineage>
        <taxon>Bacteria</taxon>
        <taxon>Bacillati</taxon>
        <taxon>Actinomycetota</taxon>
        <taxon>Actinomycetes</taxon>
        <taxon>Micromonosporales</taxon>
        <taxon>Micromonosporaceae</taxon>
        <taxon>Catellatospora</taxon>
    </lineage>
</organism>
<comment type="caution">
    <text evidence="2">The sequence shown here is derived from an EMBL/GenBank/DDBJ whole genome shotgun (WGS) entry which is preliminary data.</text>
</comment>
<evidence type="ECO:0000256" key="1">
    <source>
        <dbReference type="SAM" id="Phobius"/>
    </source>
</evidence>
<protein>
    <submittedName>
        <fullName evidence="2">Uncharacterized protein</fullName>
    </submittedName>
</protein>
<keyword evidence="3" id="KW-1185">Reference proteome</keyword>
<sequence>MSILDHLATAAGCLGQGDTPKDASPTETVCIGAAGIAFSLLFFLFAPDERKVAGRVLGTAVVAISIGVLVLGIARTAMC</sequence>
<keyword evidence="1" id="KW-1133">Transmembrane helix</keyword>
<feature type="transmembrane region" description="Helical" evidence="1">
    <location>
        <begin position="29"/>
        <end position="46"/>
    </location>
</feature>
<reference evidence="3" key="1">
    <citation type="journal article" date="2019" name="Int. J. Syst. Evol. Microbiol.">
        <title>The Global Catalogue of Microorganisms (GCM) 10K type strain sequencing project: providing services to taxonomists for standard genome sequencing and annotation.</title>
        <authorList>
            <consortium name="The Broad Institute Genomics Platform"/>
            <consortium name="The Broad Institute Genome Sequencing Center for Infectious Disease"/>
            <person name="Wu L."/>
            <person name="Ma J."/>
        </authorList>
    </citation>
    <scope>NUCLEOTIDE SEQUENCE [LARGE SCALE GENOMIC DNA]</scope>
    <source>
        <strain evidence="3">CGMCC 1.9106</strain>
    </source>
</reference>
<keyword evidence="1" id="KW-0812">Transmembrane</keyword>
<evidence type="ECO:0000313" key="3">
    <source>
        <dbReference type="Proteomes" id="UP001596392"/>
    </source>
</evidence>
<evidence type="ECO:0000313" key="2">
    <source>
        <dbReference type="EMBL" id="MFC7243018.1"/>
    </source>
</evidence>
<proteinExistence type="predicted"/>
<name>A0ABW2GUB6_9ACTN</name>
<keyword evidence="1" id="KW-0472">Membrane</keyword>